<sequence>MTVDDLVRRRPPTVQLPPTSAVVTAVTEAGVFATPTGQTADHPVGPCRGPRVTASGPLAPGMHVLLVFTSTGPWIVSVDE</sequence>
<dbReference type="Proteomes" id="UP001305498">
    <property type="component" value="Chromosome"/>
</dbReference>
<gene>
    <name evidence="1" type="ORF">N8K70_03980</name>
</gene>
<reference evidence="1 2" key="1">
    <citation type="submission" date="2023-02" db="EMBL/GenBank/DDBJ databases">
        <title>Microbacterium betulae sp. nov., isolated from birch wood.</title>
        <authorList>
            <person name="Pasciak M."/>
            <person name="Pawlik K.J."/>
            <person name="Martynowski D."/>
            <person name="Laczmanski L."/>
            <person name="Ciekot J."/>
            <person name="Szponar B."/>
            <person name="Wojcik-Fatla A."/>
            <person name="Mackiewicz B."/>
            <person name="Farian E."/>
            <person name="Cholewa G."/>
            <person name="Cholewa A."/>
            <person name="Dutkiewicz J."/>
        </authorList>
    </citation>
    <scope>NUCLEOTIDE SEQUENCE [LARGE SCALE GENOMIC DNA]</scope>
    <source>
        <strain evidence="1 2">AB</strain>
    </source>
</reference>
<evidence type="ECO:0000313" key="1">
    <source>
        <dbReference type="EMBL" id="WOF23850.1"/>
    </source>
</evidence>
<dbReference type="KEGG" id="mbet:N8K70_03980"/>
<dbReference type="EMBL" id="CP118157">
    <property type="protein sequence ID" value="WOF23850.1"/>
    <property type="molecule type" value="Genomic_DNA"/>
</dbReference>
<dbReference type="AlphaFoldDB" id="A0AA97I7V0"/>
<name>A0AA97I7V0_9MICO</name>
<evidence type="ECO:0000313" key="2">
    <source>
        <dbReference type="Proteomes" id="UP001305498"/>
    </source>
</evidence>
<proteinExistence type="predicted"/>
<keyword evidence="2" id="KW-1185">Reference proteome</keyword>
<organism evidence="1 2">
    <name type="scientific">Microbacterium betulae</name>
    <dbReference type="NCBI Taxonomy" id="2981139"/>
    <lineage>
        <taxon>Bacteria</taxon>
        <taxon>Bacillati</taxon>
        <taxon>Actinomycetota</taxon>
        <taxon>Actinomycetes</taxon>
        <taxon>Micrococcales</taxon>
        <taxon>Microbacteriaceae</taxon>
        <taxon>Microbacterium</taxon>
    </lineage>
</organism>
<dbReference type="RefSeq" id="WP_317140321.1">
    <property type="nucleotide sequence ID" value="NZ_CP118157.1"/>
</dbReference>
<protein>
    <submittedName>
        <fullName evidence="1">Uncharacterized protein</fullName>
    </submittedName>
</protein>
<accession>A0AA97I7V0</accession>